<accession>A0AAU9JUI3</accession>
<evidence type="ECO:0000313" key="10">
    <source>
        <dbReference type="EMBL" id="CAG9329368.1"/>
    </source>
</evidence>
<dbReference type="Pfam" id="PF01061">
    <property type="entry name" value="ABC2_membrane"/>
    <property type="match status" value="1"/>
</dbReference>
<dbReference type="PANTHER" id="PTHR48041">
    <property type="entry name" value="ABC TRANSPORTER G FAMILY MEMBER 28"/>
    <property type="match status" value="1"/>
</dbReference>
<keyword evidence="3 8" id="KW-0812">Transmembrane</keyword>
<dbReference type="InterPro" id="IPR003439">
    <property type="entry name" value="ABC_transporter-like_ATP-bd"/>
</dbReference>
<dbReference type="PANTHER" id="PTHR48041:SF139">
    <property type="entry name" value="PROTEIN SCARLET"/>
    <property type="match status" value="1"/>
</dbReference>
<dbReference type="GO" id="GO:0005524">
    <property type="term" value="F:ATP binding"/>
    <property type="evidence" value="ECO:0007669"/>
    <property type="project" value="UniProtKB-KW"/>
</dbReference>
<feature type="transmembrane region" description="Helical" evidence="8">
    <location>
        <begin position="600"/>
        <end position="622"/>
    </location>
</feature>
<keyword evidence="5" id="KW-0067">ATP-binding</keyword>
<protein>
    <recommendedName>
        <fullName evidence="9">ABC transporter domain-containing protein</fullName>
    </recommendedName>
</protein>
<dbReference type="AlphaFoldDB" id="A0AAU9JUI3"/>
<dbReference type="GO" id="GO:0016887">
    <property type="term" value="F:ATP hydrolysis activity"/>
    <property type="evidence" value="ECO:0007669"/>
    <property type="project" value="InterPro"/>
</dbReference>
<evidence type="ECO:0000313" key="11">
    <source>
        <dbReference type="Proteomes" id="UP001162131"/>
    </source>
</evidence>
<dbReference type="Pfam" id="PF00005">
    <property type="entry name" value="ABC_tran"/>
    <property type="match status" value="1"/>
</dbReference>
<dbReference type="InterPro" id="IPR027417">
    <property type="entry name" value="P-loop_NTPase"/>
</dbReference>
<dbReference type="InterPro" id="IPR017871">
    <property type="entry name" value="ABC_transporter-like_CS"/>
</dbReference>
<keyword evidence="2" id="KW-0813">Transport</keyword>
<name>A0AAU9JUI3_9CILI</name>
<sequence>MKSSYEATTIKQISTNNQDFSTESDTLFTLIPKKFQILPQESSLFETQKLKLEWKKISYHVKIEKDYKEILKEVSGTANPGELLAIMGSSGSGKTSLLDILAGLRTHSKSKINGSIKLNAKDIKSLDYECYRGYVMKDDFLLPFLTVRETLFFAASLKFGGGKKQVIQKVNSIIGELKLEGIADHIIGNFMYPGISGGEKKRVSLGIELLSDPKILILDEPTSSLDSFTAEIIIDLLLQQAIKGKTVIFTIHQPSFKIFNKLQQLILITDGNIIYQGDAAQSKMYFKNIGLSCPKLTNPSDFYMKITHIVNRYEKTDKEKEVLKKLTESYKENLVCQKNTDNFTQSLYINLSKPRHISWFRKFLLLCHRGFMNNIRNPMATYIRIAFFAVIGLFLSMIFHGVGGKGDLRSAQTVEGIMFLIAMDYVCAGNASKAIDIPCEKGVLIKEISQDLYGIASYIIATFISDIPGHAVSVLISALVLYFWLDFNMAAGKFLIFWLICLISQLMGLTIGLCLGIFFKSPHVALVFASPIVFQFLMFAGFFVKVNKMNEAFGWLQYISPYRWSFQALCTNQFTDFNFDCSIEGINCDPLEVLGFEMPLWLVVVYQLVYIAVCLLLAFLCFKINIKEYKI</sequence>
<organism evidence="10 11">
    <name type="scientific">Blepharisma stoltei</name>
    <dbReference type="NCBI Taxonomy" id="1481888"/>
    <lineage>
        <taxon>Eukaryota</taxon>
        <taxon>Sar</taxon>
        <taxon>Alveolata</taxon>
        <taxon>Ciliophora</taxon>
        <taxon>Postciliodesmatophora</taxon>
        <taxon>Heterotrichea</taxon>
        <taxon>Heterotrichida</taxon>
        <taxon>Blepharismidae</taxon>
        <taxon>Blepharisma</taxon>
    </lineage>
</organism>
<keyword evidence="4" id="KW-0547">Nucleotide-binding</keyword>
<evidence type="ECO:0000256" key="2">
    <source>
        <dbReference type="ARBA" id="ARBA00022448"/>
    </source>
</evidence>
<dbReference type="SMART" id="SM00382">
    <property type="entry name" value="AAA"/>
    <property type="match status" value="1"/>
</dbReference>
<dbReference type="PROSITE" id="PS00211">
    <property type="entry name" value="ABC_TRANSPORTER_1"/>
    <property type="match status" value="1"/>
</dbReference>
<dbReference type="PROSITE" id="PS50893">
    <property type="entry name" value="ABC_TRANSPORTER_2"/>
    <property type="match status" value="1"/>
</dbReference>
<evidence type="ECO:0000256" key="5">
    <source>
        <dbReference type="ARBA" id="ARBA00022840"/>
    </source>
</evidence>
<dbReference type="Gene3D" id="3.40.50.300">
    <property type="entry name" value="P-loop containing nucleotide triphosphate hydrolases"/>
    <property type="match status" value="1"/>
</dbReference>
<dbReference type="CDD" id="cd03213">
    <property type="entry name" value="ABCG_EPDR"/>
    <property type="match status" value="1"/>
</dbReference>
<feature type="transmembrane region" description="Helical" evidence="8">
    <location>
        <begin position="382"/>
        <end position="402"/>
    </location>
</feature>
<feature type="transmembrane region" description="Helical" evidence="8">
    <location>
        <begin position="525"/>
        <end position="544"/>
    </location>
</feature>
<comment type="subcellular location">
    <subcellularLocation>
        <location evidence="1">Membrane</location>
        <topology evidence="1">Multi-pass membrane protein</topology>
    </subcellularLocation>
</comment>
<dbReference type="InterPro" id="IPR050352">
    <property type="entry name" value="ABCG_transporters"/>
</dbReference>
<dbReference type="InterPro" id="IPR043926">
    <property type="entry name" value="ABCG_dom"/>
</dbReference>
<evidence type="ECO:0000256" key="7">
    <source>
        <dbReference type="ARBA" id="ARBA00023136"/>
    </source>
</evidence>
<evidence type="ECO:0000256" key="4">
    <source>
        <dbReference type="ARBA" id="ARBA00022741"/>
    </source>
</evidence>
<feature type="transmembrane region" description="Helical" evidence="8">
    <location>
        <begin position="455"/>
        <end position="484"/>
    </location>
</feature>
<dbReference type="SUPFAM" id="SSF52540">
    <property type="entry name" value="P-loop containing nucleoside triphosphate hydrolases"/>
    <property type="match status" value="1"/>
</dbReference>
<evidence type="ECO:0000256" key="6">
    <source>
        <dbReference type="ARBA" id="ARBA00022989"/>
    </source>
</evidence>
<keyword evidence="7 8" id="KW-0472">Membrane</keyword>
<dbReference type="Pfam" id="PF19055">
    <property type="entry name" value="ABC2_membrane_7"/>
    <property type="match status" value="1"/>
</dbReference>
<dbReference type="EMBL" id="CAJZBQ010000047">
    <property type="protein sequence ID" value="CAG9329368.1"/>
    <property type="molecule type" value="Genomic_DNA"/>
</dbReference>
<keyword evidence="6 8" id="KW-1133">Transmembrane helix</keyword>
<feature type="transmembrane region" description="Helical" evidence="8">
    <location>
        <begin position="496"/>
        <end position="518"/>
    </location>
</feature>
<evidence type="ECO:0000256" key="8">
    <source>
        <dbReference type="SAM" id="Phobius"/>
    </source>
</evidence>
<dbReference type="InterPro" id="IPR013525">
    <property type="entry name" value="ABC2_TM"/>
</dbReference>
<dbReference type="GO" id="GO:0140359">
    <property type="term" value="F:ABC-type transporter activity"/>
    <property type="evidence" value="ECO:0007669"/>
    <property type="project" value="InterPro"/>
</dbReference>
<gene>
    <name evidence="10" type="ORF">BSTOLATCC_MIC48191</name>
</gene>
<evidence type="ECO:0000259" key="9">
    <source>
        <dbReference type="PROSITE" id="PS50893"/>
    </source>
</evidence>
<proteinExistence type="predicted"/>
<dbReference type="InterPro" id="IPR003593">
    <property type="entry name" value="AAA+_ATPase"/>
</dbReference>
<evidence type="ECO:0000256" key="3">
    <source>
        <dbReference type="ARBA" id="ARBA00022692"/>
    </source>
</evidence>
<reference evidence="10" key="1">
    <citation type="submission" date="2021-09" db="EMBL/GenBank/DDBJ databases">
        <authorList>
            <consortium name="AG Swart"/>
            <person name="Singh M."/>
            <person name="Singh A."/>
            <person name="Seah K."/>
            <person name="Emmerich C."/>
        </authorList>
    </citation>
    <scope>NUCLEOTIDE SEQUENCE</scope>
    <source>
        <strain evidence="10">ATCC30299</strain>
    </source>
</reference>
<feature type="domain" description="ABC transporter" evidence="9">
    <location>
        <begin position="52"/>
        <end position="295"/>
    </location>
</feature>
<evidence type="ECO:0000256" key="1">
    <source>
        <dbReference type="ARBA" id="ARBA00004141"/>
    </source>
</evidence>
<keyword evidence="11" id="KW-1185">Reference proteome</keyword>
<dbReference type="GO" id="GO:0016020">
    <property type="term" value="C:membrane"/>
    <property type="evidence" value="ECO:0007669"/>
    <property type="project" value="UniProtKB-SubCell"/>
</dbReference>
<dbReference type="Proteomes" id="UP001162131">
    <property type="component" value="Unassembled WGS sequence"/>
</dbReference>
<comment type="caution">
    <text evidence="10">The sequence shown here is derived from an EMBL/GenBank/DDBJ whole genome shotgun (WGS) entry which is preliminary data.</text>
</comment>